<dbReference type="EMBL" id="SRMA01026686">
    <property type="protein sequence ID" value="TRY77495.1"/>
    <property type="molecule type" value="Genomic_DNA"/>
</dbReference>
<evidence type="ECO:0008006" key="3">
    <source>
        <dbReference type="Google" id="ProtNLM"/>
    </source>
</evidence>
<dbReference type="Proteomes" id="UP000316079">
    <property type="component" value="Unassembled WGS sequence"/>
</dbReference>
<dbReference type="SUPFAM" id="SSF49265">
    <property type="entry name" value="Fibronectin type III"/>
    <property type="match status" value="1"/>
</dbReference>
<dbReference type="InterPro" id="IPR036116">
    <property type="entry name" value="FN3_sf"/>
</dbReference>
<name>A0A553PIJ6_9TELE</name>
<protein>
    <recommendedName>
        <fullName evidence="3">Fibronectin type-III domain-containing protein</fullName>
    </recommendedName>
</protein>
<proteinExistence type="predicted"/>
<gene>
    <name evidence="1" type="ORF">DNTS_025273</name>
</gene>
<accession>A0A553PIJ6</accession>
<dbReference type="AlphaFoldDB" id="A0A553PIJ6"/>
<dbReference type="OrthoDB" id="5968456at2759"/>
<dbReference type="STRING" id="623744.A0A553PIJ6"/>
<evidence type="ECO:0000313" key="2">
    <source>
        <dbReference type="Proteomes" id="UP000316079"/>
    </source>
</evidence>
<dbReference type="Gene3D" id="2.60.40.10">
    <property type="entry name" value="Immunoglobulins"/>
    <property type="match status" value="1"/>
</dbReference>
<sequence>MLALCGPHSQATFKRESGNLRPQVEWGDEGKYIKAFVVKYRGVNTTEWKENYRPKYLEMTIHCYRFNDYYLFQQLLPKNGKDVLWNITSSLAYELKIQCVPTKECAQCLTSDVFMVPRELTEAPSVQWEIQETQNPSMSAGKRRLILMWKYASTEAVESYCVTVRKASENSSSAFRTKDSSLTLLLSYSAYNISIRALNSAGSSPASSPYTRYHFFLHTRPDQDTCDMKNVNNSETTYSIAHSYLTEGRITVDPGICHYKLTDLKSSSSYTQQEKGSEAKQSSSSQIQKCLLTPLIKQKFEESEDRDTSILCIVEYKNTVTPPGSPSTAMKTTIILNNDEKPTMIQKESKPHENIDDCASKQRFPLQFRRTDSILSTSDDHTVKNHASAMFFMSDYTTMEIFQQSKHTTMDGSVQHVDIEDLRGVGMGRSPPPLIRLATGVAGAKSESAFASSGIFPEEQERRH</sequence>
<keyword evidence="2" id="KW-1185">Reference proteome</keyword>
<organism evidence="1 2">
    <name type="scientific">Danionella cerebrum</name>
    <dbReference type="NCBI Taxonomy" id="2873325"/>
    <lineage>
        <taxon>Eukaryota</taxon>
        <taxon>Metazoa</taxon>
        <taxon>Chordata</taxon>
        <taxon>Craniata</taxon>
        <taxon>Vertebrata</taxon>
        <taxon>Euteleostomi</taxon>
        <taxon>Actinopterygii</taxon>
        <taxon>Neopterygii</taxon>
        <taxon>Teleostei</taxon>
        <taxon>Ostariophysi</taxon>
        <taxon>Cypriniformes</taxon>
        <taxon>Danionidae</taxon>
        <taxon>Danioninae</taxon>
        <taxon>Danionella</taxon>
    </lineage>
</organism>
<dbReference type="InterPro" id="IPR013783">
    <property type="entry name" value="Ig-like_fold"/>
</dbReference>
<evidence type="ECO:0000313" key="1">
    <source>
        <dbReference type="EMBL" id="TRY77495.1"/>
    </source>
</evidence>
<comment type="caution">
    <text evidence="1">The sequence shown here is derived from an EMBL/GenBank/DDBJ whole genome shotgun (WGS) entry which is preliminary data.</text>
</comment>
<reference evidence="1 2" key="1">
    <citation type="journal article" date="2019" name="Sci. Data">
        <title>Hybrid genome assembly and annotation of Danionella translucida.</title>
        <authorList>
            <person name="Kadobianskyi M."/>
            <person name="Schulze L."/>
            <person name="Schuelke M."/>
            <person name="Judkewitz B."/>
        </authorList>
    </citation>
    <scope>NUCLEOTIDE SEQUENCE [LARGE SCALE GENOMIC DNA]</scope>
    <source>
        <strain evidence="1 2">Bolton</strain>
    </source>
</reference>